<sequence>MVRNKKKKSLLVNAATSNLKLSKNHPLLKCEQRAAVRLQIMTNCRLKEYRDRLRLMQPGSIEADKLADSINKDSQLFKKFARITQLSAEDLPNSKKDYNKILLEAGIETEEY</sequence>
<proteinExistence type="predicted"/>
<name>A0AAV4UTS5_9ARAC</name>
<dbReference type="EMBL" id="BPLQ01011925">
    <property type="protein sequence ID" value="GIY61179.1"/>
    <property type="molecule type" value="Genomic_DNA"/>
</dbReference>
<reference evidence="1 2" key="1">
    <citation type="submission" date="2021-06" db="EMBL/GenBank/DDBJ databases">
        <title>Caerostris darwini draft genome.</title>
        <authorList>
            <person name="Kono N."/>
            <person name="Arakawa K."/>
        </authorList>
    </citation>
    <scope>NUCLEOTIDE SEQUENCE [LARGE SCALE GENOMIC DNA]</scope>
</reference>
<evidence type="ECO:0000313" key="1">
    <source>
        <dbReference type="EMBL" id="GIY61179.1"/>
    </source>
</evidence>
<keyword evidence="2" id="KW-1185">Reference proteome</keyword>
<organism evidence="1 2">
    <name type="scientific">Caerostris darwini</name>
    <dbReference type="NCBI Taxonomy" id="1538125"/>
    <lineage>
        <taxon>Eukaryota</taxon>
        <taxon>Metazoa</taxon>
        <taxon>Ecdysozoa</taxon>
        <taxon>Arthropoda</taxon>
        <taxon>Chelicerata</taxon>
        <taxon>Arachnida</taxon>
        <taxon>Araneae</taxon>
        <taxon>Araneomorphae</taxon>
        <taxon>Entelegynae</taxon>
        <taxon>Araneoidea</taxon>
        <taxon>Araneidae</taxon>
        <taxon>Caerostris</taxon>
    </lineage>
</organism>
<dbReference type="Proteomes" id="UP001054837">
    <property type="component" value="Unassembled WGS sequence"/>
</dbReference>
<evidence type="ECO:0000313" key="2">
    <source>
        <dbReference type="Proteomes" id="UP001054837"/>
    </source>
</evidence>
<accession>A0AAV4UTS5</accession>
<dbReference type="AlphaFoldDB" id="A0AAV4UTS5"/>
<gene>
    <name evidence="1" type="ORF">CDAR_249771</name>
</gene>
<protein>
    <submittedName>
        <fullName evidence="1">Uncharacterized protein</fullName>
    </submittedName>
</protein>
<comment type="caution">
    <text evidence="1">The sequence shown here is derived from an EMBL/GenBank/DDBJ whole genome shotgun (WGS) entry which is preliminary data.</text>
</comment>